<dbReference type="AlphaFoldDB" id="X1HYT4"/>
<dbReference type="SUPFAM" id="SSF52172">
    <property type="entry name" value="CheY-like"/>
    <property type="match status" value="1"/>
</dbReference>
<dbReference type="SMART" id="SM00448">
    <property type="entry name" value="REC"/>
    <property type="match status" value="1"/>
</dbReference>
<dbReference type="PROSITE" id="PS50043">
    <property type="entry name" value="HTH_LUXR_2"/>
    <property type="match status" value="1"/>
</dbReference>
<evidence type="ECO:0000256" key="2">
    <source>
        <dbReference type="ARBA" id="ARBA00023125"/>
    </source>
</evidence>
<feature type="non-terminal residue" evidence="5">
    <location>
        <position position="215"/>
    </location>
</feature>
<feature type="domain" description="HTH luxR-type" evidence="3">
    <location>
        <begin position="152"/>
        <end position="215"/>
    </location>
</feature>
<dbReference type="PROSITE" id="PS50110">
    <property type="entry name" value="RESPONSE_REGULATORY"/>
    <property type="match status" value="1"/>
</dbReference>
<protein>
    <recommendedName>
        <fullName evidence="6">DNA-binding response regulator</fullName>
    </recommendedName>
</protein>
<gene>
    <name evidence="5" type="ORF">S03H2_47837</name>
</gene>
<dbReference type="GO" id="GO:0000160">
    <property type="term" value="P:phosphorelay signal transduction system"/>
    <property type="evidence" value="ECO:0007669"/>
    <property type="project" value="InterPro"/>
</dbReference>
<comment type="caution">
    <text evidence="5">The sequence shown here is derived from an EMBL/GenBank/DDBJ whole genome shotgun (WGS) entry which is preliminary data.</text>
</comment>
<evidence type="ECO:0000256" key="1">
    <source>
        <dbReference type="ARBA" id="ARBA00022553"/>
    </source>
</evidence>
<feature type="domain" description="Response regulatory" evidence="4">
    <location>
        <begin position="11"/>
        <end position="127"/>
    </location>
</feature>
<dbReference type="EMBL" id="BARU01030118">
    <property type="protein sequence ID" value="GAH74612.1"/>
    <property type="molecule type" value="Genomic_DNA"/>
</dbReference>
<reference evidence="5" key="1">
    <citation type="journal article" date="2014" name="Front. Microbiol.">
        <title>High frequency of phylogenetically diverse reductive dehalogenase-homologous genes in deep subseafloor sedimentary metagenomes.</title>
        <authorList>
            <person name="Kawai M."/>
            <person name="Futagami T."/>
            <person name="Toyoda A."/>
            <person name="Takaki Y."/>
            <person name="Nishi S."/>
            <person name="Hori S."/>
            <person name="Arai W."/>
            <person name="Tsubouchi T."/>
            <person name="Morono Y."/>
            <person name="Uchiyama I."/>
            <person name="Ito T."/>
            <person name="Fujiyama A."/>
            <person name="Inagaki F."/>
            <person name="Takami H."/>
        </authorList>
    </citation>
    <scope>NUCLEOTIDE SEQUENCE</scope>
    <source>
        <strain evidence="5">Expedition CK06-06</strain>
    </source>
</reference>
<dbReference type="SMART" id="SM00421">
    <property type="entry name" value="HTH_LUXR"/>
    <property type="match status" value="1"/>
</dbReference>
<accession>X1HYT4</accession>
<dbReference type="PRINTS" id="PR00038">
    <property type="entry name" value="HTHLUXR"/>
</dbReference>
<dbReference type="CDD" id="cd17535">
    <property type="entry name" value="REC_NarL-like"/>
    <property type="match status" value="1"/>
</dbReference>
<dbReference type="InterPro" id="IPR039420">
    <property type="entry name" value="WalR-like"/>
</dbReference>
<dbReference type="InterPro" id="IPR058245">
    <property type="entry name" value="NreC/VraR/RcsB-like_REC"/>
</dbReference>
<proteinExistence type="predicted"/>
<dbReference type="CDD" id="cd06170">
    <property type="entry name" value="LuxR_C_like"/>
    <property type="match status" value="1"/>
</dbReference>
<name>X1HYT4_9ZZZZ</name>
<dbReference type="InterPro" id="IPR011006">
    <property type="entry name" value="CheY-like_superfamily"/>
</dbReference>
<evidence type="ECO:0008006" key="6">
    <source>
        <dbReference type="Google" id="ProtNLM"/>
    </source>
</evidence>
<evidence type="ECO:0000259" key="3">
    <source>
        <dbReference type="PROSITE" id="PS50043"/>
    </source>
</evidence>
<dbReference type="InterPro" id="IPR000792">
    <property type="entry name" value="Tscrpt_reg_LuxR_C"/>
</dbReference>
<dbReference type="GO" id="GO:0006355">
    <property type="term" value="P:regulation of DNA-templated transcription"/>
    <property type="evidence" value="ECO:0007669"/>
    <property type="project" value="InterPro"/>
</dbReference>
<dbReference type="SUPFAM" id="SSF46894">
    <property type="entry name" value="C-terminal effector domain of the bipartite response regulators"/>
    <property type="match status" value="1"/>
</dbReference>
<evidence type="ECO:0000313" key="5">
    <source>
        <dbReference type="EMBL" id="GAH74612.1"/>
    </source>
</evidence>
<dbReference type="GO" id="GO:0003677">
    <property type="term" value="F:DNA binding"/>
    <property type="evidence" value="ECO:0007669"/>
    <property type="project" value="UniProtKB-KW"/>
</dbReference>
<sequence>MEKDIKMKKTKILLVNDQNVVRQGIQQLLEQEADLEVVGEAGNNLEAVNLARELKPDIIITEAHMPKMSGVEAIRRIKTEHPPTAILILTMDDDEEYIAELLRAGAAGCLLKTISSEDLVHAIRSVRAGEFVSDAALMQRLLKRAARPQPVALDYGDHLTRRETEVLELAARMGNLAVAAHLGISERTVKGHLTNIFQKLNVASRTEAVLAALKC</sequence>
<dbReference type="InterPro" id="IPR016032">
    <property type="entry name" value="Sig_transdc_resp-reg_C-effctor"/>
</dbReference>
<keyword evidence="1" id="KW-0597">Phosphoprotein</keyword>
<dbReference type="Pfam" id="PF00196">
    <property type="entry name" value="GerE"/>
    <property type="match status" value="1"/>
</dbReference>
<organism evidence="5">
    <name type="scientific">marine sediment metagenome</name>
    <dbReference type="NCBI Taxonomy" id="412755"/>
    <lineage>
        <taxon>unclassified sequences</taxon>
        <taxon>metagenomes</taxon>
        <taxon>ecological metagenomes</taxon>
    </lineage>
</organism>
<dbReference type="PANTHER" id="PTHR43214">
    <property type="entry name" value="TWO-COMPONENT RESPONSE REGULATOR"/>
    <property type="match status" value="1"/>
</dbReference>
<dbReference type="Gene3D" id="3.40.50.2300">
    <property type="match status" value="1"/>
</dbReference>
<dbReference type="InterPro" id="IPR001789">
    <property type="entry name" value="Sig_transdc_resp-reg_receiver"/>
</dbReference>
<dbReference type="Pfam" id="PF00072">
    <property type="entry name" value="Response_reg"/>
    <property type="match status" value="1"/>
</dbReference>
<evidence type="ECO:0000259" key="4">
    <source>
        <dbReference type="PROSITE" id="PS50110"/>
    </source>
</evidence>
<keyword evidence="2" id="KW-0238">DNA-binding</keyword>